<proteinExistence type="predicted"/>
<dbReference type="AlphaFoldDB" id="A0A4Z1HCB5"/>
<keyword evidence="1" id="KW-1133">Transmembrane helix</keyword>
<keyword evidence="1" id="KW-0812">Transmembrane</keyword>
<evidence type="ECO:0000313" key="2">
    <source>
        <dbReference type="EMBL" id="TGO42753.1"/>
    </source>
</evidence>
<accession>A0A4Z1HCB5</accession>
<name>A0A4Z1HCB5_9HELO</name>
<protein>
    <submittedName>
        <fullName evidence="2">Uncharacterized protein</fullName>
    </submittedName>
</protein>
<sequence>MLSFNIVNRHLPTAQQWRWYGTGALSLNIYGSRTVWHLQAQVIGGLQDEDAIEFKKMACDECTMIAVASAIVAQIAITGLSLDSLNKTHWMAKSCFVMSLTFSLASVYYSLTQQRILGRLIRAKDVRHWIRGRKQIVSRNFSMEVGFKLDPCEPDDYSPEELGICDFKMD</sequence>
<feature type="transmembrane region" description="Helical" evidence="1">
    <location>
        <begin position="62"/>
        <end position="82"/>
    </location>
</feature>
<evidence type="ECO:0000313" key="3">
    <source>
        <dbReference type="Proteomes" id="UP000297814"/>
    </source>
</evidence>
<reference evidence="2 3" key="1">
    <citation type="submission" date="2017-12" db="EMBL/GenBank/DDBJ databases">
        <title>Comparative genomics of Botrytis spp.</title>
        <authorList>
            <person name="Valero-Jimenez C.A."/>
            <person name="Tapia P."/>
            <person name="Veloso J."/>
            <person name="Silva-Moreno E."/>
            <person name="Staats M."/>
            <person name="Valdes J.H."/>
            <person name="Van Kan J.A.L."/>
        </authorList>
    </citation>
    <scope>NUCLEOTIDE SEQUENCE [LARGE SCALE GENOMIC DNA]</scope>
    <source>
        <strain evidence="2 3">Bh0001</strain>
    </source>
</reference>
<keyword evidence="1" id="KW-0472">Membrane</keyword>
<evidence type="ECO:0000256" key="1">
    <source>
        <dbReference type="SAM" id="Phobius"/>
    </source>
</evidence>
<dbReference type="EMBL" id="PQXK01000005">
    <property type="protein sequence ID" value="TGO42753.1"/>
    <property type="molecule type" value="Genomic_DNA"/>
</dbReference>
<gene>
    <name evidence="2" type="ORF">BHYA_0005g00180</name>
</gene>
<dbReference type="Proteomes" id="UP000297814">
    <property type="component" value="Unassembled WGS sequence"/>
</dbReference>
<comment type="caution">
    <text evidence="2">The sequence shown here is derived from an EMBL/GenBank/DDBJ whole genome shotgun (WGS) entry which is preliminary data.</text>
</comment>
<organism evidence="2 3">
    <name type="scientific">Botrytis hyacinthi</name>
    <dbReference type="NCBI Taxonomy" id="278943"/>
    <lineage>
        <taxon>Eukaryota</taxon>
        <taxon>Fungi</taxon>
        <taxon>Dikarya</taxon>
        <taxon>Ascomycota</taxon>
        <taxon>Pezizomycotina</taxon>
        <taxon>Leotiomycetes</taxon>
        <taxon>Helotiales</taxon>
        <taxon>Sclerotiniaceae</taxon>
        <taxon>Botrytis</taxon>
    </lineage>
</organism>
<keyword evidence="3" id="KW-1185">Reference proteome</keyword>
<feature type="transmembrane region" description="Helical" evidence="1">
    <location>
        <begin position="88"/>
        <end position="111"/>
    </location>
</feature>